<evidence type="ECO:0000313" key="4">
    <source>
        <dbReference type="Proteomes" id="UP000479190"/>
    </source>
</evidence>
<feature type="compositionally biased region" description="Polar residues" evidence="1">
    <location>
        <begin position="228"/>
        <end position="242"/>
    </location>
</feature>
<dbReference type="InterPro" id="IPR012337">
    <property type="entry name" value="RNaseH-like_sf"/>
</dbReference>
<dbReference type="OrthoDB" id="5967017at2759"/>
<feature type="compositionally biased region" description="Basic and acidic residues" evidence="1">
    <location>
        <begin position="358"/>
        <end position="368"/>
    </location>
</feature>
<dbReference type="PANTHER" id="PTHR47331">
    <property type="entry name" value="PHD-TYPE DOMAIN-CONTAINING PROTEIN"/>
    <property type="match status" value="1"/>
</dbReference>
<sequence>MRAYTYAGYIQARLDLTRRCALALIHSYASTPTFERLLCPCALAYAYQPRSIVYILAVPPFLSRDQASCVYKQINSSNGHTSSTIIAGLAAAYTVGSSRRADTRSVVWCAAAFTVGSMWPANMRSAYGSRQLTLMARPYELTRAASSGSADGLSFPNKKVVRSYWSCFSVAPVVRFKIASLSLCELLQSILNIQHTDTFHSPTISTNQTAYKLKDSADRIPKTCLGDSDTSIDAQPESNLSRPNPICPEGNSSSCDPASKGIMLEIGQEVSDLDVPEEMQMLSADPAFAREEQMLSADPHFADEVQVELSDCWNLGLLQGPELQDFSRIVQELNRELEYRMSVKEPPSPTPQKVALVVERKRDPERPRKNNQGTSKGVRKTIKKSPVTNHKDEHSNIFQSEVVEFENSKFTTPTPSSGGSDSPPNAIPRLPREIAEKSSQLMYSRQKKRKLSQETAWISTRRKFAHAVINSCVVGRRHTAKVLPRPPVCLPEHRLHDADVFEVVGIDYAGPFYLKDRSKAWVCVFTCAVYRAVHLELVSTLSTDGLFEALRRFIARRRRPREICVNNGTNFFGASNMLAKINWEKLTSVVATSQIKWKFNPPSAPWWGGWWKRLIRIIKDVLKRTLQKTQVSFEEISTILCECEAIVNSRPISQDKDKEQSIAISPGQLLRETELEGAPDLDHLENTSLSCHMRYRQRLRQELRRRFRDEYLGKLARHSKVTRNLSTVKPGDIVLFASDNQERLDWPLARVTNIVPGKDGVSRVASLRTANGELNQPLQRFILLESSPVVINNDSMQDKTQDIEANNHKKDEIDFGDSSLKEPVQNNSTPLRERRTKNIWNQSNDQEAHQPNMFNERQYTLQEGEMRRVLASRVRIMVQEPVQFPVAALDNDAGPVLDNQLDPAPAPAPERAVAPALVPAAALAPASFYVPALAPVQGMRNRALIVPLTQRNQAEAADDEVSIIGVVRGQNIVRAIEGEAGGDNDVIIIDDEIGDENHVRAIGSDAGGDNDVIIIDAEIGGENHVIASEPAENAPAAGGGFLRL</sequence>
<feature type="compositionally biased region" description="Low complexity" evidence="1">
    <location>
        <begin position="411"/>
        <end position="424"/>
    </location>
</feature>
<dbReference type="InterPro" id="IPR040676">
    <property type="entry name" value="DUF5641"/>
</dbReference>
<dbReference type="Proteomes" id="UP000479190">
    <property type="component" value="Unassembled WGS sequence"/>
</dbReference>
<dbReference type="GO" id="GO:0015074">
    <property type="term" value="P:DNA integration"/>
    <property type="evidence" value="ECO:0007669"/>
    <property type="project" value="InterPro"/>
</dbReference>
<dbReference type="Pfam" id="PF18701">
    <property type="entry name" value="DUF5641"/>
    <property type="match status" value="1"/>
</dbReference>
<organism evidence="3 4">
    <name type="scientific">Trichogramma brassicae</name>
    <dbReference type="NCBI Taxonomy" id="86971"/>
    <lineage>
        <taxon>Eukaryota</taxon>
        <taxon>Metazoa</taxon>
        <taxon>Ecdysozoa</taxon>
        <taxon>Arthropoda</taxon>
        <taxon>Hexapoda</taxon>
        <taxon>Insecta</taxon>
        <taxon>Pterygota</taxon>
        <taxon>Neoptera</taxon>
        <taxon>Endopterygota</taxon>
        <taxon>Hymenoptera</taxon>
        <taxon>Apocrita</taxon>
        <taxon>Proctotrupomorpha</taxon>
        <taxon>Chalcidoidea</taxon>
        <taxon>Trichogrammatidae</taxon>
        <taxon>Trichogramma</taxon>
    </lineage>
</organism>
<feature type="region of interest" description="Disordered" evidence="1">
    <location>
        <begin position="341"/>
        <end position="395"/>
    </location>
</feature>
<dbReference type="PROSITE" id="PS50994">
    <property type="entry name" value="INTEGRASE"/>
    <property type="match status" value="1"/>
</dbReference>
<dbReference type="AlphaFoldDB" id="A0A6H5IPT3"/>
<dbReference type="InterPro" id="IPR036397">
    <property type="entry name" value="RNaseH_sf"/>
</dbReference>
<dbReference type="Gene3D" id="3.30.420.10">
    <property type="entry name" value="Ribonuclease H-like superfamily/Ribonuclease H"/>
    <property type="match status" value="1"/>
</dbReference>
<proteinExistence type="predicted"/>
<dbReference type="GO" id="GO:0003676">
    <property type="term" value="F:nucleic acid binding"/>
    <property type="evidence" value="ECO:0007669"/>
    <property type="project" value="InterPro"/>
</dbReference>
<name>A0A6H5IPT3_9HYME</name>
<evidence type="ECO:0000313" key="3">
    <source>
        <dbReference type="EMBL" id="CAB0039273.1"/>
    </source>
</evidence>
<gene>
    <name evidence="3" type="ORF">TBRA_LOCUS11022</name>
</gene>
<feature type="domain" description="Integrase catalytic" evidence="2">
    <location>
        <begin position="482"/>
        <end position="674"/>
    </location>
</feature>
<keyword evidence="4" id="KW-1185">Reference proteome</keyword>
<feature type="region of interest" description="Disordered" evidence="1">
    <location>
        <begin position="811"/>
        <end position="833"/>
    </location>
</feature>
<evidence type="ECO:0000256" key="1">
    <source>
        <dbReference type="SAM" id="MobiDB-lite"/>
    </source>
</evidence>
<feature type="region of interest" description="Disordered" evidence="1">
    <location>
        <begin position="224"/>
        <end position="254"/>
    </location>
</feature>
<reference evidence="3 4" key="1">
    <citation type="submission" date="2020-02" db="EMBL/GenBank/DDBJ databases">
        <authorList>
            <person name="Ferguson B K."/>
        </authorList>
    </citation>
    <scope>NUCLEOTIDE SEQUENCE [LARGE SCALE GENOMIC DNA]</scope>
</reference>
<accession>A0A6H5IPT3</accession>
<feature type="region of interest" description="Disordered" evidence="1">
    <location>
        <begin position="408"/>
        <end position="429"/>
    </location>
</feature>
<protein>
    <recommendedName>
        <fullName evidence="2">Integrase catalytic domain-containing protein</fullName>
    </recommendedName>
</protein>
<dbReference type="EMBL" id="CADCXV010000949">
    <property type="protein sequence ID" value="CAB0039273.1"/>
    <property type="molecule type" value="Genomic_DNA"/>
</dbReference>
<dbReference type="InterPro" id="IPR001584">
    <property type="entry name" value="Integrase_cat-core"/>
</dbReference>
<dbReference type="SUPFAM" id="SSF53098">
    <property type="entry name" value="Ribonuclease H-like"/>
    <property type="match status" value="1"/>
</dbReference>
<evidence type="ECO:0000259" key="2">
    <source>
        <dbReference type="PROSITE" id="PS50994"/>
    </source>
</evidence>